<protein>
    <recommendedName>
        <fullName evidence="4">Antitoxin</fullName>
    </recommendedName>
</protein>
<dbReference type="Proteomes" id="UP001339911">
    <property type="component" value="Unassembled WGS sequence"/>
</dbReference>
<keyword evidence="3" id="KW-1185">Reference proteome</keyword>
<feature type="region of interest" description="Disordered" evidence="1">
    <location>
        <begin position="1"/>
        <end position="43"/>
    </location>
</feature>
<gene>
    <name evidence="2" type="ORF">V1634_07570</name>
</gene>
<reference evidence="2 3" key="1">
    <citation type="submission" date="2024-01" db="EMBL/GenBank/DDBJ databases">
        <title>Genome insights into Plantactinospora veratri sp. nov.</title>
        <authorList>
            <person name="Wang L."/>
        </authorList>
    </citation>
    <scope>NUCLEOTIDE SEQUENCE [LARGE SCALE GENOMIC DNA]</scope>
    <source>
        <strain evidence="2 3">NEAU-FHS4</strain>
    </source>
</reference>
<comment type="caution">
    <text evidence="2">The sequence shown here is derived from an EMBL/GenBank/DDBJ whole genome shotgun (WGS) entry which is preliminary data.</text>
</comment>
<evidence type="ECO:0000313" key="2">
    <source>
        <dbReference type="EMBL" id="MEE6306681.1"/>
    </source>
</evidence>
<evidence type="ECO:0000256" key="1">
    <source>
        <dbReference type="SAM" id="MobiDB-lite"/>
    </source>
</evidence>
<dbReference type="EMBL" id="JAZGQL010000005">
    <property type="protein sequence ID" value="MEE6306681.1"/>
    <property type="molecule type" value="Genomic_DNA"/>
</dbReference>
<accession>A0ABU7S9R3</accession>
<proteinExistence type="predicted"/>
<evidence type="ECO:0008006" key="4">
    <source>
        <dbReference type="Google" id="ProtNLM"/>
    </source>
</evidence>
<feature type="compositionally biased region" description="Low complexity" evidence="1">
    <location>
        <begin position="25"/>
        <end position="35"/>
    </location>
</feature>
<sequence>MANVNEVKTALQQTARQGKQRLDEAAASSQDGAAAREYVSTLG</sequence>
<dbReference type="RefSeq" id="WP_331207019.1">
    <property type="nucleotide sequence ID" value="NZ_JAZGQL010000005.1"/>
</dbReference>
<name>A0ABU7S9R3_9ACTN</name>
<organism evidence="2 3">
    <name type="scientific">Plantactinospora veratri</name>
    <dbReference type="NCBI Taxonomy" id="1436122"/>
    <lineage>
        <taxon>Bacteria</taxon>
        <taxon>Bacillati</taxon>
        <taxon>Actinomycetota</taxon>
        <taxon>Actinomycetes</taxon>
        <taxon>Micromonosporales</taxon>
        <taxon>Micromonosporaceae</taxon>
        <taxon>Plantactinospora</taxon>
    </lineage>
</organism>
<evidence type="ECO:0000313" key="3">
    <source>
        <dbReference type="Proteomes" id="UP001339911"/>
    </source>
</evidence>